<gene>
    <name evidence="3" type="ORF">L202_07721</name>
</gene>
<feature type="region of interest" description="Disordered" evidence="1">
    <location>
        <begin position="28"/>
        <end position="90"/>
    </location>
</feature>
<name>A0A1E3HAH7_9TREE</name>
<evidence type="ECO:0000256" key="2">
    <source>
        <dbReference type="SAM" id="SignalP"/>
    </source>
</evidence>
<dbReference type="EMBL" id="AWGJ01000013">
    <property type="protein sequence ID" value="ODN73155.1"/>
    <property type="molecule type" value="Genomic_DNA"/>
</dbReference>
<feature type="chain" id="PRO_5009129030" evidence="2">
    <location>
        <begin position="17"/>
        <end position="225"/>
    </location>
</feature>
<reference evidence="3 4" key="1">
    <citation type="submission" date="2016-06" db="EMBL/GenBank/DDBJ databases">
        <title>Evolution of pathogenesis and genome organization in the Tremellales.</title>
        <authorList>
            <person name="Cuomo C."/>
            <person name="Litvintseva A."/>
            <person name="Heitman J."/>
            <person name="Chen Y."/>
            <person name="Sun S."/>
            <person name="Springer D."/>
            <person name="Dromer F."/>
            <person name="Young S."/>
            <person name="Zeng Q."/>
            <person name="Chapman S."/>
            <person name="Gujja S."/>
            <person name="Saif S."/>
            <person name="Birren B."/>
        </authorList>
    </citation>
    <scope>NUCLEOTIDE SEQUENCE [LARGE SCALE GENOMIC DNA]</scope>
    <source>
        <strain evidence="3 4">CBS 6039</strain>
    </source>
</reference>
<organism evidence="3 4">
    <name type="scientific">Cryptococcus amylolentus CBS 6039</name>
    <dbReference type="NCBI Taxonomy" id="1295533"/>
    <lineage>
        <taxon>Eukaryota</taxon>
        <taxon>Fungi</taxon>
        <taxon>Dikarya</taxon>
        <taxon>Basidiomycota</taxon>
        <taxon>Agaricomycotina</taxon>
        <taxon>Tremellomycetes</taxon>
        <taxon>Tremellales</taxon>
        <taxon>Cryptococcaceae</taxon>
        <taxon>Cryptococcus</taxon>
    </lineage>
</organism>
<evidence type="ECO:0000313" key="4">
    <source>
        <dbReference type="Proteomes" id="UP000094065"/>
    </source>
</evidence>
<dbReference type="OrthoDB" id="2571568at2759"/>
<comment type="caution">
    <text evidence="3">The sequence shown here is derived from an EMBL/GenBank/DDBJ whole genome shotgun (WGS) entry which is preliminary data.</text>
</comment>
<keyword evidence="2" id="KW-0732">Signal</keyword>
<protein>
    <submittedName>
        <fullName evidence="3">Uncharacterized protein</fullName>
    </submittedName>
</protein>
<dbReference type="RefSeq" id="XP_018989067.1">
    <property type="nucleotide sequence ID" value="XM_019142496.1"/>
</dbReference>
<feature type="signal peptide" evidence="2">
    <location>
        <begin position="1"/>
        <end position="16"/>
    </location>
</feature>
<sequence>MLAILPFFALLLPALALPTPNNVPGNSTIAPPRLARNNVPGNSTVAPPRFARNNVPGNSTVAPPRARNNVPGNSTTAPPRLRSRSSDDTDATSAIIQINVPAYTSMLPDPSNASADDAALAGPGTIGIQVWEGDVVEYEWKIQEKAVEDDGEAVDAWSLQCNLTLNDTLKSDATFVFSLSADAPYLSGDSEKEVRFVCSDVQCVKDGGCADDSYDPSFDSSASSE</sequence>
<proteinExistence type="predicted"/>
<evidence type="ECO:0000313" key="3">
    <source>
        <dbReference type="EMBL" id="ODN73155.1"/>
    </source>
</evidence>
<accession>A0A1E3HAH7</accession>
<dbReference type="AlphaFoldDB" id="A0A1E3HAH7"/>
<dbReference type="GeneID" id="30159030"/>
<dbReference type="Proteomes" id="UP000094065">
    <property type="component" value="Unassembled WGS sequence"/>
</dbReference>
<evidence type="ECO:0000256" key="1">
    <source>
        <dbReference type="SAM" id="MobiDB-lite"/>
    </source>
</evidence>
<keyword evidence="4" id="KW-1185">Reference proteome</keyword>